<dbReference type="InterPro" id="IPR052028">
    <property type="entry name" value="HipA_Ser/Thr_kinase"/>
</dbReference>
<evidence type="ECO:0000259" key="4">
    <source>
        <dbReference type="Pfam" id="PF07804"/>
    </source>
</evidence>
<dbReference type="GO" id="GO:0004674">
    <property type="term" value="F:protein serine/threonine kinase activity"/>
    <property type="evidence" value="ECO:0007669"/>
    <property type="project" value="TreeGrafter"/>
</dbReference>
<dbReference type="InterPro" id="IPR012893">
    <property type="entry name" value="HipA-like_C"/>
</dbReference>
<dbReference type="RefSeq" id="WP_121086477.1">
    <property type="nucleotide sequence ID" value="NZ_RBZU01000004.1"/>
</dbReference>
<dbReference type="InterPro" id="IPR017508">
    <property type="entry name" value="HipA_N1"/>
</dbReference>
<comment type="caution">
    <text evidence="6">The sequence shown here is derived from an EMBL/GenBank/DDBJ whole genome shotgun (WGS) entry which is preliminary data.</text>
</comment>
<dbReference type="NCBIfam" id="TIGR03071">
    <property type="entry name" value="couple_hipA"/>
    <property type="match status" value="1"/>
</dbReference>
<dbReference type="GO" id="GO:0005829">
    <property type="term" value="C:cytosol"/>
    <property type="evidence" value="ECO:0007669"/>
    <property type="project" value="TreeGrafter"/>
</dbReference>
<dbReference type="Pfam" id="PF07804">
    <property type="entry name" value="HipA_C"/>
    <property type="match status" value="1"/>
</dbReference>
<keyword evidence="3" id="KW-0418">Kinase</keyword>
<sequence>MNLKALGIFIGAQRVGVLFQYALEGAQVTHRFVADDAFARLADAPTVSLSMVSDRPDTQRAMWADIRSTLFNGRYSPQNGWLLPSFFQNLLPEGVFRDHVAALRGCDPKDHFEMLAACGRDLPGNVSARPLELTRDELTHYVTQDADSLEMSVTAAPLDDGVSLSGVQPKVGVVRDGDRYVGRTKMRDTHIIAKLPVVGQPRLPELEELSLRLAGAAGVPVTQAYLEPLEKLAVEHGYDLGDADQQTHFLAVVRYDRTANGRVHCEDFAQVLGVMPEQKYTGASYFDIASVMLAFPSLGEAAVHGLLRRLVVNELLGNPDMHLKNIGVYYPDGRTPEMPPAYDIVAYAAYNRRQGHAMHILPQERIDKPRLSVADALEGKAAKPGLSPFVVRRFCADLGIPEKPATAVIRDAVASAFARWPAMIEAAWLTDRQKQRLLAHFHDHALIQSLARRRMPRAQA</sequence>
<dbReference type="OrthoDB" id="9805913at2"/>
<feature type="domain" description="HipA N-terminal subdomain 1" evidence="5">
    <location>
        <begin position="8"/>
        <end position="128"/>
    </location>
</feature>
<evidence type="ECO:0000313" key="6">
    <source>
        <dbReference type="EMBL" id="RKP55811.1"/>
    </source>
</evidence>
<feature type="domain" description="HipA-like C-terminal" evidence="4">
    <location>
        <begin position="162"/>
        <end position="420"/>
    </location>
</feature>
<dbReference type="PANTHER" id="PTHR37419:SF1">
    <property type="entry name" value="SERINE_THREONINE-PROTEIN KINASE TOXIN HIPA"/>
    <property type="match status" value="1"/>
</dbReference>
<proteinExistence type="inferred from homology"/>
<reference evidence="6 7" key="1">
    <citation type="submission" date="2018-10" db="EMBL/GenBank/DDBJ databases">
        <title>Robbsia sp. DHC34, isolated from soil.</title>
        <authorList>
            <person name="Gao Z.-H."/>
            <person name="Qiu L.-H."/>
        </authorList>
    </citation>
    <scope>NUCLEOTIDE SEQUENCE [LARGE SCALE GENOMIC DNA]</scope>
    <source>
        <strain evidence="6 7">DHC34</strain>
    </source>
</reference>
<keyword evidence="2" id="KW-0808">Transferase</keyword>
<comment type="similarity">
    <text evidence="1">Belongs to the HipA Ser/Thr kinase family.</text>
</comment>
<evidence type="ECO:0000256" key="1">
    <source>
        <dbReference type="ARBA" id="ARBA00010164"/>
    </source>
</evidence>
<dbReference type="Proteomes" id="UP000270342">
    <property type="component" value="Unassembled WGS sequence"/>
</dbReference>
<organism evidence="6 7">
    <name type="scientific">Pararobbsia silviterrae</name>
    <dbReference type="NCBI Taxonomy" id="1792498"/>
    <lineage>
        <taxon>Bacteria</taxon>
        <taxon>Pseudomonadati</taxon>
        <taxon>Pseudomonadota</taxon>
        <taxon>Betaproteobacteria</taxon>
        <taxon>Burkholderiales</taxon>
        <taxon>Burkholderiaceae</taxon>
        <taxon>Pararobbsia</taxon>
    </lineage>
</organism>
<dbReference type="EMBL" id="RBZU01000004">
    <property type="protein sequence ID" value="RKP55811.1"/>
    <property type="molecule type" value="Genomic_DNA"/>
</dbReference>
<evidence type="ECO:0000259" key="5">
    <source>
        <dbReference type="Pfam" id="PF13657"/>
    </source>
</evidence>
<protein>
    <submittedName>
        <fullName evidence="6">Type II toxin-antitoxin system HipA family toxin</fullName>
    </submittedName>
</protein>
<accession>A0A494Y5G1</accession>
<name>A0A494Y5G1_9BURK</name>
<dbReference type="Pfam" id="PF13657">
    <property type="entry name" value="Couple_hipA"/>
    <property type="match status" value="1"/>
</dbReference>
<evidence type="ECO:0000313" key="7">
    <source>
        <dbReference type="Proteomes" id="UP000270342"/>
    </source>
</evidence>
<evidence type="ECO:0000256" key="3">
    <source>
        <dbReference type="ARBA" id="ARBA00022777"/>
    </source>
</evidence>
<gene>
    <name evidence="6" type="ORF">D7S86_11385</name>
</gene>
<keyword evidence="7" id="KW-1185">Reference proteome</keyword>
<dbReference type="AlphaFoldDB" id="A0A494Y5G1"/>
<dbReference type="PANTHER" id="PTHR37419">
    <property type="entry name" value="SERINE/THREONINE-PROTEIN KINASE TOXIN HIPA"/>
    <property type="match status" value="1"/>
</dbReference>
<evidence type="ECO:0000256" key="2">
    <source>
        <dbReference type="ARBA" id="ARBA00022679"/>
    </source>
</evidence>